<dbReference type="SUPFAM" id="SSF57850">
    <property type="entry name" value="RING/U-box"/>
    <property type="match status" value="1"/>
</dbReference>
<accession>A0AAN5C677</accession>
<dbReference type="EMBL" id="BTRK01000001">
    <property type="protein sequence ID" value="GMR30439.1"/>
    <property type="molecule type" value="Genomic_DNA"/>
</dbReference>
<evidence type="ECO:0000313" key="7">
    <source>
        <dbReference type="Proteomes" id="UP001328107"/>
    </source>
</evidence>
<dbReference type="FunFam" id="3.30.40.10:FF:000056">
    <property type="entry name" value="Putative E3 ubiquitin-protein ligase NEURL1B"/>
    <property type="match status" value="1"/>
</dbReference>
<evidence type="ECO:0000256" key="3">
    <source>
        <dbReference type="PROSITE-ProRule" id="PRU00175"/>
    </source>
</evidence>
<reference evidence="7" key="1">
    <citation type="submission" date="2022-10" db="EMBL/GenBank/DDBJ databases">
        <title>Genome assembly of Pristionchus species.</title>
        <authorList>
            <person name="Yoshida K."/>
            <person name="Sommer R.J."/>
        </authorList>
    </citation>
    <scope>NUCLEOTIDE SEQUENCE [LARGE SCALE GENOMIC DNA]</scope>
    <source>
        <strain evidence="7">RS5460</strain>
    </source>
</reference>
<evidence type="ECO:0000256" key="2">
    <source>
        <dbReference type="ARBA" id="ARBA00022833"/>
    </source>
</evidence>
<feature type="region of interest" description="Disordered" evidence="4">
    <location>
        <begin position="1"/>
        <end position="48"/>
    </location>
</feature>
<dbReference type="SMART" id="SM00184">
    <property type="entry name" value="RING"/>
    <property type="match status" value="1"/>
</dbReference>
<evidence type="ECO:0000256" key="4">
    <source>
        <dbReference type="SAM" id="MobiDB-lite"/>
    </source>
</evidence>
<protein>
    <recommendedName>
        <fullName evidence="5">RING-type domain-containing protein</fullName>
    </recommendedName>
</protein>
<evidence type="ECO:0000313" key="6">
    <source>
        <dbReference type="EMBL" id="GMR30439.1"/>
    </source>
</evidence>
<feature type="non-terminal residue" evidence="6">
    <location>
        <position position="1"/>
    </location>
</feature>
<keyword evidence="7" id="KW-1185">Reference proteome</keyword>
<dbReference type="Proteomes" id="UP001328107">
    <property type="component" value="Unassembled WGS sequence"/>
</dbReference>
<keyword evidence="1 3" id="KW-0863">Zinc-finger</keyword>
<dbReference type="Pfam" id="PF13920">
    <property type="entry name" value="zf-C3HC4_3"/>
    <property type="match status" value="1"/>
</dbReference>
<organism evidence="6 7">
    <name type="scientific">Pristionchus mayeri</name>
    <dbReference type="NCBI Taxonomy" id="1317129"/>
    <lineage>
        <taxon>Eukaryota</taxon>
        <taxon>Metazoa</taxon>
        <taxon>Ecdysozoa</taxon>
        <taxon>Nematoda</taxon>
        <taxon>Chromadorea</taxon>
        <taxon>Rhabditida</taxon>
        <taxon>Rhabditina</taxon>
        <taxon>Diplogasteromorpha</taxon>
        <taxon>Diplogasteroidea</taxon>
        <taxon>Neodiplogasteridae</taxon>
        <taxon>Pristionchus</taxon>
    </lineage>
</organism>
<dbReference type="InterPro" id="IPR013083">
    <property type="entry name" value="Znf_RING/FYVE/PHD"/>
</dbReference>
<gene>
    <name evidence="6" type="ORF">PMAYCL1PPCAC_00634</name>
</gene>
<evidence type="ECO:0000259" key="5">
    <source>
        <dbReference type="PROSITE" id="PS50089"/>
    </source>
</evidence>
<keyword evidence="2" id="KW-0862">Zinc</keyword>
<dbReference type="InterPro" id="IPR001841">
    <property type="entry name" value="Znf_RING"/>
</dbReference>
<sequence>QTTSSASVSSWTGSFPSALARSPPPSSSQMTSTTREKQHSPSSSRSGDDCAICMEAEVNAVIYTCGHMCTCYDCAVKIQEVGNGCPICRKLIIDVIRTYKS</sequence>
<keyword evidence="1 3" id="KW-0479">Metal-binding</keyword>
<feature type="compositionally biased region" description="Low complexity" evidence="4">
    <location>
        <begin position="1"/>
        <end position="33"/>
    </location>
</feature>
<proteinExistence type="predicted"/>
<dbReference type="PANTHER" id="PTHR47820">
    <property type="entry name" value="BNAC05G24000D PROTEIN"/>
    <property type="match status" value="1"/>
</dbReference>
<dbReference type="AlphaFoldDB" id="A0AAN5C677"/>
<feature type="domain" description="RING-type" evidence="5">
    <location>
        <begin position="50"/>
        <end position="89"/>
    </location>
</feature>
<dbReference type="Gene3D" id="3.30.40.10">
    <property type="entry name" value="Zinc/RING finger domain, C3HC4 (zinc finger)"/>
    <property type="match status" value="1"/>
</dbReference>
<comment type="caution">
    <text evidence="6">The sequence shown here is derived from an EMBL/GenBank/DDBJ whole genome shotgun (WGS) entry which is preliminary data.</text>
</comment>
<dbReference type="PROSITE" id="PS50089">
    <property type="entry name" value="ZF_RING_2"/>
    <property type="match status" value="1"/>
</dbReference>
<dbReference type="PANTHER" id="PTHR47820:SF3">
    <property type="entry name" value="OS07G0499800 PROTEIN"/>
    <property type="match status" value="1"/>
</dbReference>
<name>A0AAN5C677_9BILA</name>
<dbReference type="GO" id="GO:0008270">
    <property type="term" value="F:zinc ion binding"/>
    <property type="evidence" value="ECO:0007669"/>
    <property type="project" value="UniProtKB-KW"/>
</dbReference>
<evidence type="ECO:0000256" key="1">
    <source>
        <dbReference type="ARBA" id="ARBA00022771"/>
    </source>
</evidence>